<reference evidence="3" key="1">
    <citation type="journal article" date="2020" name="Stud. Mycol.">
        <title>101 Dothideomycetes genomes: a test case for predicting lifestyles and emergence of pathogens.</title>
        <authorList>
            <person name="Haridas S."/>
            <person name="Albert R."/>
            <person name="Binder M."/>
            <person name="Bloem J."/>
            <person name="Labutti K."/>
            <person name="Salamov A."/>
            <person name="Andreopoulos B."/>
            <person name="Baker S."/>
            <person name="Barry K."/>
            <person name="Bills G."/>
            <person name="Bluhm B."/>
            <person name="Cannon C."/>
            <person name="Castanera R."/>
            <person name="Culley D."/>
            <person name="Daum C."/>
            <person name="Ezra D."/>
            <person name="Gonzalez J."/>
            <person name="Henrissat B."/>
            <person name="Kuo A."/>
            <person name="Liang C."/>
            <person name="Lipzen A."/>
            <person name="Lutzoni F."/>
            <person name="Magnuson J."/>
            <person name="Mondo S."/>
            <person name="Nolan M."/>
            <person name="Ohm R."/>
            <person name="Pangilinan J."/>
            <person name="Park H.-J."/>
            <person name="Ramirez L."/>
            <person name="Alfaro M."/>
            <person name="Sun H."/>
            <person name="Tritt A."/>
            <person name="Yoshinaga Y."/>
            <person name="Zwiers L.-H."/>
            <person name="Turgeon B."/>
            <person name="Goodwin S."/>
            <person name="Spatafora J."/>
            <person name="Crous P."/>
            <person name="Grigoriev I."/>
        </authorList>
    </citation>
    <scope>NUCLEOTIDE SEQUENCE</scope>
    <source>
        <strain evidence="3">Tuck. ex Michener</strain>
    </source>
</reference>
<organism evidence="3 4">
    <name type="scientific">Viridothelium virens</name>
    <name type="common">Speckled blister lichen</name>
    <name type="synonym">Trypethelium virens</name>
    <dbReference type="NCBI Taxonomy" id="1048519"/>
    <lineage>
        <taxon>Eukaryota</taxon>
        <taxon>Fungi</taxon>
        <taxon>Dikarya</taxon>
        <taxon>Ascomycota</taxon>
        <taxon>Pezizomycotina</taxon>
        <taxon>Dothideomycetes</taxon>
        <taxon>Dothideomycetes incertae sedis</taxon>
        <taxon>Trypetheliales</taxon>
        <taxon>Trypetheliaceae</taxon>
        <taxon>Viridothelium</taxon>
    </lineage>
</organism>
<dbReference type="EMBL" id="ML991782">
    <property type="protein sequence ID" value="KAF2236980.1"/>
    <property type="molecule type" value="Genomic_DNA"/>
</dbReference>
<dbReference type="Proteomes" id="UP000800092">
    <property type="component" value="Unassembled WGS sequence"/>
</dbReference>
<feature type="chain" id="PRO_5025334143" evidence="2">
    <location>
        <begin position="20"/>
        <end position="229"/>
    </location>
</feature>
<dbReference type="OrthoDB" id="10498205at2759"/>
<evidence type="ECO:0000256" key="1">
    <source>
        <dbReference type="SAM" id="MobiDB-lite"/>
    </source>
</evidence>
<sequence>MMKCNSFLAILNLGAMVVAQTTDPTLQQASQILEGQVSVARAFTANPTVVSLFSAISTALPSDFSATPAYESIISQYSAASNGGIDVALLTSSVSVATQAWETLLPSSLKDAWDSFETSFISDVQMVEATPVGITPGATLSPSVTSSPSNNSSSNSTTFVTSRPTSNSTSTSTSTTGGSSSLGSTGASSSSPSSSPSSSSNSGAGPTNVPRNAGVGAALGVLGIAAALL</sequence>
<accession>A0A6A6HHP0</accession>
<name>A0A6A6HHP0_VIRVR</name>
<gene>
    <name evidence="3" type="ORF">EV356DRAFT_512257</name>
</gene>
<feature type="compositionally biased region" description="Low complexity" evidence="1">
    <location>
        <begin position="141"/>
        <end position="211"/>
    </location>
</feature>
<protein>
    <submittedName>
        <fullName evidence="3">Uncharacterized protein</fullName>
    </submittedName>
</protein>
<evidence type="ECO:0000256" key="2">
    <source>
        <dbReference type="SAM" id="SignalP"/>
    </source>
</evidence>
<keyword evidence="4" id="KW-1185">Reference proteome</keyword>
<proteinExistence type="predicted"/>
<feature type="signal peptide" evidence="2">
    <location>
        <begin position="1"/>
        <end position="19"/>
    </location>
</feature>
<dbReference type="AlphaFoldDB" id="A0A6A6HHP0"/>
<keyword evidence="2" id="KW-0732">Signal</keyword>
<evidence type="ECO:0000313" key="4">
    <source>
        <dbReference type="Proteomes" id="UP000800092"/>
    </source>
</evidence>
<feature type="region of interest" description="Disordered" evidence="1">
    <location>
        <begin position="138"/>
        <end position="211"/>
    </location>
</feature>
<evidence type="ECO:0000313" key="3">
    <source>
        <dbReference type="EMBL" id="KAF2236980.1"/>
    </source>
</evidence>